<dbReference type="GO" id="GO:0004386">
    <property type="term" value="F:helicase activity"/>
    <property type="evidence" value="ECO:0007669"/>
    <property type="project" value="UniProtKB-KW"/>
</dbReference>
<dbReference type="Pfam" id="PF01695">
    <property type="entry name" value="IstB_IS21"/>
    <property type="match status" value="1"/>
</dbReference>
<dbReference type="EMBL" id="FPKS01000007">
    <property type="protein sequence ID" value="SFZ75080.1"/>
    <property type="molecule type" value="Genomic_DNA"/>
</dbReference>
<evidence type="ECO:0000259" key="2">
    <source>
        <dbReference type="Pfam" id="PF07319"/>
    </source>
</evidence>
<evidence type="ECO:0000259" key="1">
    <source>
        <dbReference type="Pfam" id="PF01695"/>
    </source>
</evidence>
<reference evidence="4 5" key="2">
    <citation type="submission" date="2016-11" db="EMBL/GenBank/DDBJ databases">
        <authorList>
            <person name="Jaros S."/>
            <person name="Januszkiewicz K."/>
            <person name="Wedrychowicz H."/>
        </authorList>
    </citation>
    <scope>NUCLEOTIDE SEQUENCE [LARGE SCALE GENOMIC DNA]</scope>
    <source>
        <strain evidence="4 5">DSM 22330</strain>
    </source>
</reference>
<organism evidence="4 5">
    <name type="scientific">Pseudolactococcus chungangensis CAU 28 = DSM 22330</name>
    <dbReference type="NCBI Taxonomy" id="1122154"/>
    <lineage>
        <taxon>Bacteria</taxon>
        <taxon>Bacillati</taxon>
        <taxon>Bacillota</taxon>
        <taxon>Bacilli</taxon>
        <taxon>Lactobacillales</taxon>
        <taxon>Streptococcaceae</taxon>
        <taxon>Pseudolactococcus</taxon>
    </lineage>
</organism>
<dbReference type="GO" id="GO:0005524">
    <property type="term" value="F:ATP binding"/>
    <property type="evidence" value="ECO:0007669"/>
    <property type="project" value="InterPro"/>
</dbReference>
<keyword evidence="4" id="KW-0067">ATP-binding</keyword>
<keyword evidence="6" id="KW-1185">Reference proteome</keyword>
<protein>
    <submittedName>
        <fullName evidence="3">Primosomal protein DnaI</fullName>
    </submittedName>
    <submittedName>
        <fullName evidence="4">Replicative DNA helicase loader DnaI</fullName>
    </submittedName>
</protein>
<dbReference type="AlphaFoldDB" id="A0A1K2HE19"/>
<keyword evidence="4" id="KW-0547">Nucleotide-binding</keyword>
<dbReference type="GO" id="GO:0006260">
    <property type="term" value="P:DNA replication"/>
    <property type="evidence" value="ECO:0007669"/>
    <property type="project" value="TreeGrafter"/>
</dbReference>
<keyword evidence="4" id="KW-0378">Hydrolase</keyword>
<evidence type="ECO:0000313" key="4">
    <source>
        <dbReference type="EMBL" id="SFZ75080.1"/>
    </source>
</evidence>
<dbReference type="EMBL" id="JXJT01000008">
    <property type="protein sequence ID" value="PCS03587.1"/>
    <property type="molecule type" value="Genomic_DNA"/>
</dbReference>
<dbReference type="STRING" id="1122154.SAMN02746068_01462"/>
<dbReference type="Gene3D" id="3.40.50.300">
    <property type="entry name" value="P-loop containing nucleotide triphosphate hydrolases"/>
    <property type="match status" value="1"/>
</dbReference>
<dbReference type="Pfam" id="PF07319">
    <property type="entry name" value="DnaI_N"/>
    <property type="match status" value="1"/>
</dbReference>
<gene>
    <name evidence="3" type="ORF">RR45_GL002003</name>
    <name evidence="4" type="ORF">SAMN02746068_01462</name>
</gene>
<accession>A0A1K2HE19</accession>
<evidence type="ECO:0000313" key="6">
    <source>
        <dbReference type="Proteomes" id="UP000218979"/>
    </source>
</evidence>
<evidence type="ECO:0000313" key="3">
    <source>
        <dbReference type="EMBL" id="PCS03587.1"/>
    </source>
</evidence>
<name>A0A1K2HE19_9LACT</name>
<dbReference type="OrthoDB" id="61127at2"/>
<dbReference type="Proteomes" id="UP000218979">
    <property type="component" value="Unassembled WGS sequence"/>
</dbReference>
<dbReference type="PANTHER" id="PTHR30050">
    <property type="entry name" value="CHROMOSOMAL REPLICATION INITIATOR PROTEIN DNAA"/>
    <property type="match status" value="1"/>
</dbReference>
<dbReference type="NCBIfam" id="NF006505">
    <property type="entry name" value="PRK08939.1"/>
    <property type="match status" value="1"/>
</dbReference>
<keyword evidence="4" id="KW-0347">Helicase</keyword>
<reference evidence="3 6" key="1">
    <citation type="submission" date="2014-12" db="EMBL/GenBank/DDBJ databases">
        <title>Draft genome sequences of 10 type strains of Lactococcus.</title>
        <authorList>
            <person name="Sun Z."/>
            <person name="Zhong Z."/>
            <person name="Liu W."/>
            <person name="Zhang W."/>
            <person name="Zhang H."/>
        </authorList>
    </citation>
    <scope>NUCLEOTIDE SEQUENCE [LARGE SCALE GENOMIC DNA]</scope>
    <source>
        <strain evidence="3 6">DSM 22330</strain>
    </source>
</reference>
<evidence type="ECO:0000313" key="5">
    <source>
        <dbReference type="Proteomes" id="UP000185655"/>
    </source>
</evidence>
<dbReference type="RefSeq" id="WP_096823162.1">
    <property type="nucleotide sequence ID" value="NZ_FPKS01000007.1"/>
</dbReference>
<feature type="domain" description="Primosomal DnaI N-terminal" evidence="2">
    <location>
        <begin position="3"/>
        <end position="89"/>
    </location>
</feature>
<dbReference type="InterPro" id="IPR027417">
    <property type="entry name" value="P-loop_NTPase"/>
</dbReference>
<dbReference type="PANTHER" id="PTHR30050:SF8">
    <property type="entry name" value="PRIMOSOMAL PROTEIN DNAI"/>
    <property type="match status" value="1"/>
</dbReference>
<dbReference type="CDD" id="cd00009">
    <property type="entry name" value="AAA"/>
    <property type="match status" value="1"/>
</dbReference>
<proteinExistence type="predicted"/>
<dbReference type="InterPro" id="IPR002611">
    <property type="entry name" value="IstB_ATP-bd"/>
</dbReference>
<dbReference type="Proteomes" id="UP000185655">
    <property type="component" value="Unassembled WGS sequence"/>
</dbReference>
<dbReference type="InterPro" id="IPR009928">
    <property type="entry name" value="DnaI_N"/>
</dbReference>
<dbReference type="SUPFAM" id="SSF52540">
    <property type="entry name" value="P-loop containing nucleoside triphosphate hydrolases"/>
    <property type="match status" value="1"/>
</dbReference>
<sequence length="296" mass="33791">MAMESIADAMANRLDVKKYQELTDKILENPEIQTFIQDNGFESAQVTKSLSKFNEYLKEKAKFVAGEPTKIAGYEPILFNNEGFADVTYRATAETLAKEAEIIKKRRVKLIGMPRDFANVTWNDVLLDDANRVAAYQAVAEFIADYPNQNGVYLYGKFGVGKSFMMAAMANELAEKGIATSLIHYPSFISDNTGFDALKWQANEIKKVQVLVLDDIGAESNNDWIRDNILQVILQYRMQENLPTFFTSNLTMDELEMRLAMTKKGDETWSAKRVMERVRKLSREFRLEGENRRNGQ</sequence>
<feature type="domain" description="IstB-like ATP-binding" evidence="1">
    <location>
        <begin position="113"/>
        <end position="259"/>
    </location>
</feature>